<sequence>MRWRLGVRLGVIFLGLFLCLNGIPLLVFEVPRVGELLAMGWIQLWSALMPTLGNAVFGIEGPISTMPAGSSDMTWNYVQEFWYLVIAAVGAIGCAAYVRRQSTYDTILGWFRIIVRYSLAQHMFSYGLIKVFGRQMALDPLMLERTYADSSPAGLLWTFMGFSPTYQAFAGLAEVMGAVLLLSRRTTTLGALILIGVLANVAMMNFCFDVPVKIYSSFFLLSAVFLAAPDVRRILDVFVRNRGTDPVDHSAPRLGRGLGIARVVAKAGFVLLVSWWGVEQWQQRAARLARADDRPAFHGVWDVDQFELEGEPQPGELRWRRLLVAHPGMAMVHTANGERRRFSLEHDAANDTLTLTRLDVSEPPRVLAVARLASDELVLTGPPGPGRATIHLRRRDTEHAYILMRGFHWVQEVPDTR</sequence>
<feature type="transmembrane region" description="Helical" evidence="1">
    <location>
        <begin position="189"/>
        <end position="208"/>
    </location>
</feature>
<feature type="transmembrane region" description="Helical" evidence="1">
    <location>
        <begin position="6"/>
        <end position="28"/>
    </location>
</feature>
<dbReference type="RefSeq" id="WP_272090263.1">
    <property type="nucleotide sequence ID" value="NZ_JAQNDL010000003.1"/>
</dbReference>
<feature type="transmembrane region" description="Helical" evidence="1">
    <location>
        <begin position="165"/>
        <end position="182"/>
    </location>
</feature>
<protein>
    <recommendedName>
        <fullName evidence="4">DoxX family protein</fullName>
    </recommendedName>
</protein>
<comment type="caution">
    <text evidence="2">The sequence shown here is derived from an EMBL/GenBank/DDBJ whole genome shotgun (WGS) entry which is preliminary data.</text>
</comment>
<keyword evidence="1" id="KW-0472">Membrane</keyword>
<keyword evidence="1" id="KW-1133">Transmembrane helix</keyword>
<evidence type="ECO:0008006" key="4">
    <source>
        <dbReference type="Google" id="ProtNLM"/>
    </source>
</evidence>
<evidence type="ECO:0000313" key="2">
    <source>
        <dbReference type="EMBL" id="MDC0721757.1"/>
    </source>
</evidence>
<keyword evidence="3" id="KW-1185">Reference proteome</keyword>
<dbReference type="Proteomes" id="UP001221686">
    <property type="component" value="Unassembled WGS sequence"/>
</dbReference>
<evidence type="ECO:0000256" key="1">
    <source>
        <dbReference type="SAM" id="Phobius"/>
    </source>
</evidence>
<organism evidence="2 3">
    <name type="scientific">Nannocystis bainbridge</name>
    <dbReference type="NCBI Taxonomy" id="2995303"/>
    <lineage>
        <taxon>Bacteria</taxon>
        <taxon>Pseudomonadati</taxon>
        <taxon>Myxococcota</taxon>
        <taxon>Polyangia</taxon>
        <taxon>Nannocystales</taxon>
        <taxon>Nannocystaceae</taxon>
        <taxon>Nannocystis</taxon>
    </lineage>
</organism>
<feature type="transmembrane region" description="Helical" evidence="1">
    <location>
        <begin position="40"/>
        <end position="61"/>
    </location>
</feature>
<keyword evidence="1" id="KW-0812">Transmembrane</keyword>
<reference evidence="2 3" key="1">
    <citation type="submission" date="2022-11" db="EMBL/GenBank/DDBJ databases">
        <title>Minimal conservation of predation-associated metabolite biosynthetic gene clusters underscores biosynthetic potential of Myxococcota including descriptions for ten novel species: Archangium lansinium sp. nov., Myxococcus landrumus sp. nov., Nannocystis bai.</title>
        <authorList>
            <person name="Ahearne A."/>
            <person name="Stevens C."/>
            <person name="Dowd S."/>
        </authorList>
    </citation>
    <scope>NUCLEOTIDE SEQUENCE [LARGE SCALE GENOMIC DNA]</scope>
    <source>
        <strain evidence="2 3">BB15-2</strain>
    </source>
</reference>
<evidence type="ECO:0000313" key="3">
    <source>
        <dbReference type="Proteomes" id="UP001221686"/>
    </source>
</evidence>
<feature type="transmembrane region" description="Helical" evidence="1">
    <location>
        <begin position="81"/>
        <end position="98"/>
    </location>
</feature>
<name>A0ABT5EA57_9BACT</name>
<accession>A0ABT5EA57</accession>
<dbReference type="EMBL" id="JAQNDL010000003">
    <property type="protein sequence ID" value="MDC0721757.1"/>
    <property type="molecule type" value="Genomic_DNA"/>
</dbReference>
<gene>
    <name evidence="2" type="ORF">POL25_32915</name>
</gene>
<proteinExistence type="predicted"/>